<dbReference type="PROSITE" id="PS50234">
    <property type="entry name" value="VWFA"/>
    <property type="match status" value="1"/>
</dbReference>
<protein>
    <submittedName>
        <fullName evidence="3">von Willebrand factor type A domain protein</fullName>
    </submittedName>
</protein>
<accession>A0A518EU68</accession>
<dbReference type="AlphaFoldDB" id="A0A518EU68"/>
<gene>
    <name evidence="3" type="ORF">Poly30_31700</name>
</gene>
<feature type="region of interest" description="Disordered" evidence="1">
    <location>
        <begin position="825"/>
        <end position="851"/>
    </location>
</feature>
<reference evidence="3 4" key="1">
    <citation type="submission" date="2019-02" db="EMBL/GenBank/DDBJ databases">
        <title>Deep-cultivation of Planctomycetes and their phenomic and genomic characterization uncovers novel biology.</title>
        <authorList>
            <person name="Wiegand S."/>
            <person name="Jogler M."/>
            <person name="Boedeker C."/>
            <person name="Pinto D."/>
            <person name="Vollmers J."/>
            <person name="Rivas-Marin E."/>
            <person name="Kohn T."/>
            <person name="Peeters S.H."/>
            <person name="Heuer A."/>
            <person name="Rast P."/>
            <person name="Oberbeckmann S."/>
            <person name="Bunk B."/>
            <person name="Jeske O."/>
            <person name="Meyerdierks A."/>
            <person name="Storesund J.E."/>
            <person name="Kallscheuer N."/>
            <person name="Luecker S."/>
            <person name="Lage O.M."/>
            <person name="Pohl T."/>
            <person name="Merkel B.J."/>
            <person name="Hornburger P."/>
            <person name="Mueller R.-W."/>
            <person name="Bruemmer F."/>
            <person name="Labrenz M."/>
            <person name="Spormann A.M."/>
            <person name="Op den Camp H."/>
            <person name="Overmann J."/>
            <person name="Amann R."/>
            <person name="Jetten M.S.M."/>
            <person name="Mascher T."/>
            <person name="Medema M.H."/>
            <person name="Devos D.P."/>
            <person name="Kaster A.-K."/>
            <person name="Ovreas L."/>
            <person name="Rohde M."/>
            <person name="Galperin M.Y."/>
            <person name="Jogler C."/>
        </authorList>
    </citation>
    <scope>NUCLEOTIDE SEQUENCE [LARGE SCALE GENOMIC DNA]</scope>
    <source>
        <strain evidence="3 4">Poly30</strain>
    </source>
</reference>
<evidence type="ECO:0000259" key="2">
    <source>
        <dbReference type="PROSITE" id="PS50234"/>
    </source>
</evidence>
<dbReference type="PANTHER" id="PTHR37947">
    <property type="entry name" value="BLL2462 PROTEIN"/>
    <property type="match status" value="1"/>
</dbReference>
<evidence type="ECO:0000313" key="3">
    <source>
        <dbReference type="EMBL" id="QDV07642.1"/>
    </source>
</evidence>
<dbReference type="EMBL" id="CP036434">
    <property type="protein sequence ID" value="QDV07642.1"/>
    <property type="molecule type" value="Genomic_DNA"/>
</dbReference>
<evidence type="ECO:0000313" key="4">
    <source>
        <dbReference type="Proteomes" id="UP000320390"/>
    </source>
</evidence>
<dbReference type="SMART" id="SM00327">
    <property type="entry name" value="VWA"/>
    <property type="match status" value="2"/>
</dbReference>
<dbReference type="PANTHER" id="PTHR37947:SF2">
    <property type="entry name" value="VON WILLEBRAND FACTOR TYPE A"/>
    <property type="match status" value="1"/>
</dbReference>
<feature type="compositionally biased region" description="Basic and acidic residues" evidence="1">
    <location>
        <begin position="531"/>
        <end position="540"/>
    </location>
</feature>
<dbReference type="InterPro" id="IPR036465">
    <property type="entry name" value="vWFA_dom_sf"/>
</dbReference>
<feature type="region of interest" description="Disordered" evidence="1">
    <location>
        <begin position="917"/>
        <end position="938"/>
    </location>
</feature>
<sequence>MRPGLGLDLMKLGAALLGVAAVGAWFFRMPSEGTEDEAFTRPAVTALLIDTSASVTRARQGWKKWAIRAVEGEARAARARGDEVALITFDAEVERRVGPVDAETFIASLTPRWFDGKSRGSSELATELEGAARAAAALLAEEGRAPGSIVVIGDGVPTGADPSSVLLQDPDWTLGFIEPPPPDRVDLGVVRTIAPEEVAPGVTVPVELDCVLFGPAVSPGTRIFVDWEIQVTGTDSATRGRELFTEQGQVSGTVLAGTSEVVVPQAACGVVRGASARSFRARLSVPGLKEGSASFQARVRIDGVVSDPFPENDLSAARWIVGDPVRVVVCASEGSLRTAASYFTGPAFDGIEFRGVTPAQLGEALAVEPVELPDAVVSVEVPYASLPADALVGFVLERGGGWIHSAGWPLTSIDPSPLRAIAALEPDLTPKPPRDIVFFVDGSGSMEGERWQRMRDALRKLVPSVPSTDTLSLRFFTRKMGPEELRFPAQVDGGPEVAKERDDALKRLLRMRVPGGATDIVASLFELARARESREHHDPEGATGPLPDDGLVVLISDGETRSINERRQSARAKLAAGRDDFVAIHVGEGKGVTFLKGLLRKGEEVVVAGELEGLLDLLQEVIHDLSVVEEARLVVVDSVGDGRAADSEGLESEWWGPMVRGIEAALPSVDPIVIARALPGRPAEGANPLLQLASEALKLQGRTATFAAAAARGRGLTVGLAAPLVDEDADRAVGLPVSQWVPGLRARSDWIAPIFRTAARLRDVADEELSAGQNEREPTAAWVEDASRLLGAGAGDGGPVLHFEDLVPTLPLDLIAEFEIGPDPRGGAGGASGTRIKVPVRFNPGARDPRTERVVGAPDVLLDQPGGTEFRVSLVAPEPDGEVVAGPFLMGAPGSQEARWAGRDRVAPALLAAARGKDLDGGDRRQEETPFSGDDEQRGHPVLPWLLLAGLGSLFTGAAMACRGR</sequence>
<keyword evidence="4" id="KW-1185">Reference proteome</keyword>
<proteinExistence type="predicted"/>
<feature type="domain" description="VWFA" evidence="2">
    <location>
        <begin position="435"/>
        <end position="621"/>
    </location>
</feature>
<feature type="compositionally biased region" description="Basic and acidic residues" evidence="1">
    <location>
        <begin position="917"/>
        <end position="928"/>
    </location>
</feature>
<dbReference type="OrthoDB" id="9805121at2"/>
<dbReference type="Gene3D" id="3.40.50.410">
    <property type="entry name" value="von Willebrand factor, type A domain"/>
    <property type="match status" value="2"/>
</dbReference>
<dbReference type="CDD" id="cd00198">
    <property type="entry name" value="vWFA"/>
    <property type="match status" value="1"/>
</dbReference>
<dbReference type="SUPFAM" id="SSF53300">
    <property type="entry name" value="vWA-like"/>
    <property type="match status" value="2"/>
</dbReference>
<organism evidence="3 4">
    <name type="scientific">Saltatorellus ferox</name>
    <dbReference type="NCBI Taxonomy" id="2528018"/>
    <lineage>
        <taxon>Bacteria</taxon>
        <taxon>Pseudomonadati</taxon>
        <taxon>Planctomycetota</taxon>
        <taxon>Planctomycetia</taxon>
        <taxon>Planctomycetia incertae sedis</taxon>
        <taxon>Saltatorellus</taxon>
    </lineage>
</organism>
<evidence type="ECO:0000256" key="1">
    <source>
        <dbReference type="SAM" id="MobiDB-lite"/>
    </source>
</evidence>
<name>A0A518EU68_9BACT</name>
<dbReference type="InterPro" id="IPR002035">
    <property type="entry name" value="VWF_A"/>
</dbReference>
<dbReference type="Pfam" id="PF13519">
    <property type="entry name" value="VWA_2"/>
    <property type="match status" value="2"/>
</dbReference>
<dbReference type="Proteomes" id="UP000320390">
    <property type="component" value="Chromosome"/>
</dbReference>
<dbReference type="RefSeq" id="WP_145198878.1">
    <property type="nucleotide sequence ID" value="NZ_CP036434.1"/>
</dbReference>
<feature type="region of interest" description="Disordered" evidence="1">
    <location>
        <begin position="531"/>
        <end position="550"/>
    </location>
</feature>